<comment type="similarity">
    <text evidence="2 15">Belongs to the glycosyl hydrolase 28 family.</text>
</comment>
<keyword evidence="17" id="KW-1185">Reference proteome</keyword>
<evidence type="ECO:0000256" key="5">
    <source>
        <dbReference type="ARBA" id="ARBA00022801"/>
    </source>
</evidence>
<keyword evidence="11" id="KW-0624">Polysaccharide degradation</keyword>
<keyword evidence="6" id="KW-1015">Disulfide bond</keyword>
<comment type="subcellular location">
    <subcellularLocation>
        <location evidence="1">Secreted</location>
    </subcellularLocation>
</comment>
<evidence type="ECO:0000256" key="9">
    <source>
        <dbReference type="ARBA" id="ARBA00023295"/>
    </source>
</evidence>
<gene>
    <name evidence="16" type="ORF">BD310DRAFT_961557</name>
</gene>
<evidence type="ECO:0000256" key="3">
    <source>
        <dbReference type="ARBA" id="ARBA00022525"/>
    </source>
</evidence>
<dbReference type="STRING" id="114155.A0A4Q9NRD1"/>
<dbReference type="InterPro" id="IPR011050">
    <property type="entry name" value="Pectin_lyase_fold/virulence"/>
</dbReference>
<protein>
    <recommendedName>
        <fullName evidence="13">galacturonan 1,4-alpha-galacturonidase</fullName>
        <ecNumber evidence="13">3.2.1.67</ecNumber>
    </recommendedName>
</protein>
<evidence type="ECO:0000313" key="16">
    <source>
        <dbReference type="EMBL" id="TBU54227.1"/>
    </source>
</evidence>
<dbReference type="AlphaFoldDB" id="A0A4Q9NRD1"/>
<comment type="catalytic activity">
    <reaction evidence="14">
        <text>[(1-&gt;4)-alpha-D-galacturonosyl](n) + H2O = alpha-D-galacturonate + [(1-&gt;4)-alpha-D-galacturonosyl](n-1)</text>
        <dbReference type="Rhea" id="RHEA:14117"/>
        <dbReference type="Rhea" id="RHEA-COMP:14570"/>
        <dbReference type="Rhea" id="RHEA-COMP:14572"/>
        <dbReference type="ChEBI" id="CHEBI:15377"/>
        <dbReference type="ChEBI" id="CHEBI:58658"/>
        <dbReference type="ChEBI" id="CHEBI:140523"/>
        <dbReference type="EC" id="3.2.1.67"/>
    </reaction>
</comment>
<evidence type="ECO:0000256" key="11">
    <source>
        <dbReference type="ARBA" id="ARBA00023326"/>
    </source>
</evidence>
<dbReference type="Pfam" id="PF00295">
    <property type="entry name" value="Glyco_hydro_28"/>
    <property type="match status" value="1"/>
</dbReference>
<keyword evidence="16" id="KW-0456">Lyase</keyword>
<keyword evidence="10" id="KW-0961">Cell wall biogenesis/degradation</keyword>
<dbReference type="GO" id="GO:0016829">
    <property type="term" value="F:lyase activity"/>
    <property type="evidence" value="ECO:0007669"/>
    <property type="project" value="UniProtKB-KW"/>
</dbReference>
<evidence type="ECO:0000256" key="2">
    <source>
        <dbReference type="ARBA" id="ARBA00008834"/>
    </source>
</evidence>
<accession>A0A4Q9NRD1</accession>
<evidence type="ECO:0000256" key="10">
    <source>
        <dbReference type="ARBA" id="ARBA00023316"/>
    </source>
</evidence>
<reference evidence="16 17" key="1">
    <citation type="submission" date="2019-01" db="EMBL/GenBank/DDBJ databases">
        <title>Draft genome sequences of three monokaryotic isolates of the white-rot basidiomycete fungus Dichomitus squalens.</title>
        <authorList>
            <consortium name="DOE Joint Genome Institute"/>
            <person name="Lopez S.C."/>
            <person name="Andreopoulos B."/>
            <person name="Pangilinan J."/>
            <person name="Lipzen A."/>
            <person name="Riley R."/>
            <person name="Ahrendt S."/>
            <person name="Ng V."/>
            <person name="Barry K."/>
            <person name="Daum C."/>
            <person name="Grigoriev I.V."/>
            <person name="Hilden K.S."/>
            <person name="Makela M.R."/>
            <person name="de Vries R.P."/>
        </authorList>
    </citation>
    <scope>NUCLEOTIDE SEQUENCE [LARGE SCALE GENOMIC DNA]</scope>
    <source>
        <strain evidence="16 17">CBS 464.89</strain>
    </source>
</reference>
<dbReference type="Proteomes" id="UP000292082">
    <property type="component" value="Unassembled WGS sequence"/>
</dbReference>
<organism evidence="16 17">
    <name type="scientific">Dichomitus squalens</name>
    <dbReference type="NCBI Taxonomy" id="114155"/>
    <lineage>
        <taxon>Eukaryota</taxon>
        <taxon>Fungi</taxon>
        <taxon>Dikarya</taxon>
        <taxon>Basidiomycota</taxon>
        <taxon>Agaricomycotina</taxon>
        <taxon>Agaricomycetes</taxon>
        <taxon>Polyporales</taxon>
        <taxon>Polyporaceae</taxon>
        <taxon>Dichomitus</taxon>
    </lineage>
</organism>
<dbReference type="InterPro" id="IPR012334">
    <property type="entry name" value="Pectin_lyas_fold"/>
</dbReference>
<dbReference type="Gene3D" id="2.160.20.10">
    <property type="entry name" value="Single-stranded right-handed beta-helix, Pectin lyase-like"/>
    <property type="match status" value="1"/>
</dbReference>
<dbReference type="GO" id="GO:0000272">
    <property type="term" value="P:polysaccharide catabolic process"/>
    <property type="evidence" value="ECO:0007669"/>
    <property type="project" value="UniProtKB-KW"/>
</dbReference>
<dbReference type="PANTHER" id="PTHR31736:SF12">
    <property type="entry name" value="EXO-POLYGALACTURONASE, PUTATIVE-RELATED"/>
    <property type="match status" value="1"/>
</dbReference>
<evidence type="ECO:0000256" key="12">
    <source>
        <dbReference type="ARBA" id="ARBA00037312"/>
    </source>
</evidence>
<comment type="function">
    <text evidence="12">Specific in hydrolyzing the terminal glycosidic bond of polygalacturonic acid and oligogalacturonates.</text>
</comment>
<dbReference type="GO" id="GO:0071555">
    <property type="term" value="P:cell wall organization"/>
    <property type="evidence" value="ECO:0007669"/>
    <property type="project" value="UniProtKB-KW"/>
</dbReference>
<evidence type="ECO:0000256" key="6">
    <source>
        <dbReference type="ARBA" id="ARBA00023157"/>
    </source>
</evidence>
<dbReference type="GO" id="GO:0005576">
    <property type="term" value="C:extracellular region"/>
    <property type="evidence" value="ECO:0007669"/>
    <property type="project" value="UniProtKB-SubCell"/>
</dbReference>
<name>A0A4Q9NRD1_9APHY</name>
<dbReference type="EMBL" id="ML145193">
    <property type="protein sequence ID" value="TBU54227.1"/>
    <property type="molecule type" value="Genomic_DNA"/>
</dbReference>
<proteinExistence type="inferred from homology"/>
<evidence type="ECO:0000256" key="4">
    <source>
        <dbReference type="ARBA" id="ARBA00022729"/>
    </source>
</evidence>
<keyword evidence="5 15" id="KW-0378">Hydrolase</keyword>
<keyword evidence="4" id="KW-0732">Signal</keyword>
<evidence type="ECO:0000256" key="15">
    <source>
        <dbReference type="RuleBase" id="RU361169"/>
    </source>
</evidence>
<keyword evidence="3" id="KW-0964">Secreted</keyword>
<evidence type="ECO:0000256" key="8">
    <source>
        <dbReference type="ARBA" id="ARBA00023277"/>
    </source>
</evidence>
<dbReference type="InterPro" id="IPR000743">
    <property type="entry name" value="Glyco_hydro_28"/>
</dbReference>
<dbReference type="PANTHER" id="PTHR31736">
    <property type="match status" value="1"/>
</dbReference>
<evidence type="ECO:0000256" key="1">
    <source>
        <dbReference type="ARBA" id="ARBA00004613"/>
    </source>
</evidence>
<keyword evidence="7" id="KW-0325">Glycoprotein</keyword>
<keyword evidence="8" id="KW-0119">Carbohydrate metabolism</keyword>
<dbReference type="EC" id="3.2.1.67" evidence="13"/>
<evidence type="ECO:0000313" key="17">
    <source>
        <dbReference type="Proteomes" id="UP000292082"/>
    </source>
</evidence>
<evidence type="ECO:0000256" key="14">
    <source>
        <dbReference type="ARBA" id="ARBA00048766"/>
    </source>
</evidence>
<evidence type="ECO:0000256" key="13">
    <source>
        <dbReference type="ARBA" id="ARBA00038933"/>
    </source>
</evidence>
<evidence type="ECO:0000256" key="7">
    <source>
        <dbReference type="ARBA" id="ARBA00023180"/>
    </source>
</evidence>
<keyword evidence="9 15" id="KW-0326">Glycosidase</keyword>
<dbReference type="SUPFAM" id="SSF51126">
    <property type="entry name" value="Pectin lyase-like"/>
    <property type="match status" value="1"/>
</dbReference>
<dbReference type="GO" id="GO:0047911">
    <property type="term" value="F:galacturan 1,4-alpha-galacturonidase activity"/>
    <property type="evidence" value="ECO:0007669"/>
    <property type="project" value="UniProtKB-EC"/>
</dbReference>
<sequence length="430" mass="46703">MRAMLRFHAVAAFLAAAVVATAHASAAFPKICTLRPLGAGRDDTDQVEAAIARCGHFGTTIFEPGEYNITRKMTWDLAYSRVDLHGYLSFQPDIEYWLNANNTYRVIFIQNQASWFVITGHDFVIDAHSKGGINGNGQPWWSYFATRTRKDGDGRPVAFTLSKVTRGVVKDFRIEAQPFWCNAVADSREVIYDGMYCNATNQDAAFAGQNIVPNTDGINTYRSDKITLLHWDITCGDDCLAIKGNSTNIVAKDITCRGGNGIAFGSLGQYVQFNDIVDHVLLEDLKLLRLDPQVQPNLVSGVYLKSWTGTVHGSPPTGGGGGGGFVSNVVTKNVLLDRVSRPIHLYQTNGGHSSDAPSKLQFSNMTFLDWTGTSQGSLLVDIECSPAAPCPNMRFKDVNITVVNGTTPTYKCVNVVSETGLPGCNVTGAA</sequence>
<dbReference type="GO" id="GO:0004650">
    <property type="term" value="F:polygalacturonase activity"/>
    <property type="evidence" value="ECO:0007669"/>
    <property type="project" value="InterPro"/>
</dbReference>